<keyword evidence="2 5" id="KW-0812">Transmembrane</keyword>
<dbReference type="Gene3D" id="1.10.287.70">
    <property type="match status" value="1"/>
</dbReference>
<dbReference type="AlphaFoldDB" id="A0A7S0A5J0"/>
<evidence type="ECO:0000256" key="1">
    <source>
        <dbReference type="ARBA" id="ARBA00004141"/>
    </source>
</evidence>
<dbReference type="Pfam" id="PF08016">
    <property type="entry name" value="PKD_channel"/>
    <property type="match status" value="1"/>
</dbReference>
<proteinExistence type="predicted"/>
<feature type="domain" description="Polycystin cation channel PKD1/PKD2" evidence="6">
    <location>
        <begin position="241"/>
        <end position="367"/>
    </location>
</feature>
<evidence type="ECO:0000256" key="5">
    <source>
        <dbReference type="SAM" id="Phobius"/>
    </source>
</evidence>
<comment type="subcellular location">
    <subcellularLocation>
        <location evidence="1">Membrane</location>
        <topology evidence="1">Multi-pass membrane protein</topology>
    </subcellularLocation>
</comment>
<gene>
    <name evidence="7" type="ORF">PBAH0796_LOCUS8924</name>
</gene>
<dbReference type="EMBL" id="HBEG01014659">
    <property type="protein sequence ID" value="CAD8353557.1"/>
    <property type="molecule type" value="Transcribed_RNA"/>
</dbReference>
<organism evidence="7">
    <name type="scientific">Pyrodinium bahamense</name>
    <dbReference type="NCBI Taxonomy" id="73915"/>
    <lineage>
        <taxon>Eukaryota</taxon>
        <taxon>Sar</taxon>
        <taxon>Alveolata</taxon>
        <taxon>Dinophyceae</taxon>
        <taxon>Gonyaulacales</taxon>
        <taxon>Pyrocystaceae</taxon>
        <taxon>Pyrodinium</taxon>
    </lineage>
</organism>
<dbReference type="InterPro" id="IPR051223">
    <property type="entry name" value="Polycystin"/>
</dbReference>
<feature type="transmembrane region" description="Helical" evidence="5">
    <location>
        <begin position="240"/>
        <end position="259"/>
    </location>
</feature>
<evidence type="ECO:0000256" key="4">
    <source>
        <dbReference type="ARBA" id="ARBA00023136"/>
    </source>
</evidence>
<keyword evidence="3 5" id="KW-1133">Transmembrane helix</keyword>
<feature type="transmembrane region" description="Helical" evidence="5">
    <location>
        <begin position="166"/>
        <end position="188"/>
    </location>
</feature>
<feature type="transmembrane region" description="Helical" evidence="5">
    <location>
        <begin position="279"/>
        <end position="302"/>
    </location>
</feature>
<name>A0A7S0A5J0_9DINO</name>
<dbReference type="GO" id="GO:0016020">
    <property type="term" value="C:membrane"/>
    <property type="evidence" value="ECO:0007669"/>
    <property type="project" value="UniProtKB-SubCell"/>
</dbReference>
<evidence type="ECO:0000256" key="2">
    <source>
        <dbReference type="ARBA" id="ARBA00022692"/>
    </source>
</evidence>
<protein>
    <recommendedName>
        <fullName evidence="6">Polycystin cation channel PKD1/PKD2 domain-containing protein</fullName>
    </recommendedName>
</protein>
<dbReference type="PANTHER" id="PTHR10877:SF183">
    <property type="entry name" value="AT14535P-RELATED"/>
    <property type="match status" value="1"/>
</dbReference>
<evidence type="ECO:0000313" key="7">
    <source>
        <dbReference type="EMBL" id="CAD8353557.1"/>
    </source>
</evidence>
<accession>A0A7S0A5J0</accession>
<reference evidence="7" key="1">
    <citation type="submission" date="2021-01" db="EMBL/GenBank/DDBJ databases">
        <authorList>
            <person name="Corre E."/>
            <person name="Pelletier E."/>
            <person name="Niang G."/>
            <person name="Scheremetjew M."/>
            <person name="Finn R."/>
            <person name="Kale V."/>
            <person name="Holt S."/>
            <person name="Cochrane G."/>
            <person name="Meng A."/>
            <person name="Brown T."/>
            <person name="Cohen L."/>
        </authorList>
    </citation>
    <scope>NUCLEOTIDE SEQUENCE</scope>
    <source>
        <strain evidence="7">Pbaha01</strain>
    </source>
</reference>
<sequence length="577" mass="65086">MEGFCADPSPGDQRLRRRLSPKGMAEGPKLGAGVWNVVGDVTGAAFSVVFHGHEGLEHAISHLEQLKKHTWIDEQSSWVGIRAFVLNPDLSVYSNFIVNMFLLPSGELIPVVQASSFLAEPYQYKGIVALDVIWLILWFQLFVQRVWSFFWACYKSGRRLSYCLNFWMLVEWLATVMGLVLIILWLVYLEKLDWVKEASMTVAFNRPVAGVPAAVLDAYDSAVQRLHQEVADFDGFIGFFRLYVAAYAALLMMHLFKALEVQPRLAIIMQTVVQCLPDVLHFGVVLLTMHSAFVLAAVFLVGHRMLMFSTFWLAFQECSLMLLGDVGDYTDIAAEHPVTAFLWFFTFIVVMFMIMLNMILAIFMDIYGGMKQHASVSETLPEQILMIFHGIRHQTVPSYTVLESVEALNVEMVDRDVLMEACPELGAKQADDLINKVEMAEEQEDEETLTLSDAFRMVGSTYSTIQAIMEQVNEIVEQQRGTIATILEAVGPSGPAVLLHVDSEEQLCTLEDRVEVLEEFLNEVMSYLVLRGKEARVRMEAMEKALRAGTLQDTWRDRYREWAAASARSAGAVNLEG</sequence>
<keyword evidence="4 5" id="KW-0472">Membrane</keyword>
<feature type="transmembrane region" description="Helical" evidence="5">
    <location>
        <begin position="340"/>
        <end position="363"/>
    </location>
</feature>
<evidence type="ECO:0000256" key="3">
    <source>
        <dbReference type="ARBA" id="ARBA00022989"/>
    </source>
</evidence>
<evidence type="ECO:0000259" key="6">
    <source>
        <dbReference type="Pfam" id="PF08016"/>
    </source>
</evidence>
<dbReference type="PANTHER" id="PTHR10877">
    <property type="entry name" value="POLYCYSTIN FAMILY MEMBER"/>
    <property type="match status" value="1"/>
</dbReference>
<dbReference type="InterPro" id="IPR013122">
    <property type="entry name" value="PKD1_2_channel"/>
</dbReference>
<feature type="transmembrane region" description="Helical" evidence="5">
    <location>
        <begin position="132"/>
        <end position="154"/>
    </location>
</feature>